<dbReference type="Proteomes" id="UP000515498">
    <property type="component" value="Chromosome"/>
</dbReference>
<dbReference type="AlphaFoldDB" id="A0A7G8PBH2"/>
<protein>
    <submittedName>
        <fullName evidence="1">Uncharacterized protein</fullName>
    </submittedName>
</protein>
<accession>A0A7G8PBH2</accession>
<reference evidence="1 2" key="1">
    <citation type="submission" date="2020-07" db="EMBL/GenBank/DDBJ databases">
        <title>Draft genome sequence of four isobutane-metabolizing strains capable of cometabolically degrading diverse ether contaminants.</title>
        <authorList>
            <person name="Chen W."/>
            <person name="Faulkner N."/>
            <person name="Smith C."/>
            <person name="Hyman M."/>
        </authorList>
    </citation>
    <scope>NUCLEOTIDE SEQUENCE [LARGE SCALE GENOMIC DNA]</scope>
    <source>
        <strain evidence="1 2">2A</strain>
    </source>
</reference>
<sequence>MLRSAAAHPVLRLRPSRQRSLRRCPEPLREAWRVARSVLPAARQPVALRARVRVRRSRRRPWRLRRPVLRVPGFRRLRWAASRLRSGLRWRLRPWFRRPVSSAVRVPRSAVAVALVAVARPVAERVVPALELVRKVLPPAAQAEPVVVPVAQELVEKVPELVEVPGPVVPVEPAAQAVRAAVVEQVLVEVPGPVVPVAVVKERAAEPQVAPRWRPRQVCRPVPVHRSRVRCRPGLPLRRMQVPPCCWTPVPSAR</sequence>
<evidence type="ECO:0000313" key="2">
    <source>
        <dbReference type="Proteomes" id="UP000515498"/>
    </source>
</evidence>
<gene>
    <name evidence="1" type="ORF">HZU40_26445</name>
</gene>
<evidence type="ECO:0000313" key="1">
    <source>
        <dbReference type="EMBL" id="QNJ91688.1"/>
    </source>
</evidence>
<organism evidence="1 2">
    <name type="scientific">Mycolicibacterium fluoranthenivorans</name>
    <dbReference type="NCBI Taxonomy" id="258505"/>
    <lineage>
        <taxon>Bacteria</taxon>
        <taxon>Bacillati</taxon>
        <taxon>Actinomycetota</taxon>
        <taxon>Actinomycetes</taxon>
        <taxon>Mycobacteriales</taxon>
        <taxon>Mycobacteriaceae</taxon>
        <taxon>Mycolicibacterium</taxon>
    </lineage>
</organism>
<proteinExistence type="predicted"/>
<name>A0A7G8PBH2_9MYCO</name>
<dbReference type="KEGG" id="mflu:HZU40_26445"/>
<dbReference type="RefSeq" id="WP_187096347.1">
    <property type="nucleotide sequence ID" value="NZ_CP059894.1"/>
</dbReference>
<dbReference type="EMBL" id="CP059894">
    <property type="protein sequence ID" value="QNJ91688.1"/>
    <property type="molecule type" value="Genomic_DNA"/>
</dbReference>